<sequence length="77" mass="8456">MSEFGFGGDVVTGRTVRVTVPVAAFNDLDAIQRVQRDVLGQLGCEACCSGWDIRFELARQFVVDEQLTVRALGPLVR</sequence>
<name>A0A6J4IYX6_9ACTN</name>
<accession>A0A6J4IYX6</accession>
<reference evidence="1" key="1">
    <citation type="submission" date="2020-02" db="EMBL/GenBank/DDBJ databases">
        <authorList>
            <person name="Meier V. D."/>
        </authorList>
    </citation>
    <scope>NUCLEOTIDE SEQUENCE</scope>
    <source>
        <strain evidence="1">AVDCRST_MAG41</strain>
    </source>
</reference>
<protein>
    <submittedName>
        <fullName evidence="1">Uncharacterized protein</fullName>
    </submittedName>
</protein>
<proteinExistence type="predicted"/>
<dbReference type="EMBL" id="CADCTP010000241">
    <property type="protein sequence ID" value="CAA9265623.1"/>
    <property type="molecule type" value="Genomic_DNA"/>
</dbReference>
<evidence type="ECO:0000313" key="1">
    <source>
        <dbReference type="EMBL" id="CAA9265623.1"/>
    </source>
</evidence>
<dbReference type="AlphaFoldDB" id="A0A6J4IYX6"/>
<gene>
    <name evidence="1" type="ORF">AVDCRST_MAG41-2608</name>
</gene>
<organism evidence="1">
    <name type="scientific">uncultured Mycobacteriales bacterium</name>
    <dbReference type="NCBI Taxonomy" id="581187"/>
    <lineage>
        <taxon>Bacteria</taxon>
        <taxon>Bacillati</taxon>
        <taxon>Actinomycetota</taxon>
        <taxon>Actinomycetes</taxon>
        <taxon>Mycobacteriales</taxon>
        <taxon>environmental samples</taxon>
    </lineage>
</organism>